<evidence type="ECO:0000313" key="2">
    <source>
        <dbReference type="Proteomes" id="UP001177003"/>
    </source>
</evidence>
<name>A0AA35YNC8_LACSI</name>
<evidence type="ECO:0000313" key="1">
    <source>
        <dbReference type="EMBL" id="CAI9277235.1"/>
    </source>
</evidence>
<dbReference type="Proteomes" id="UP001177003">
    <property type="component" value="Chromosome 3"/>
</dbReference>
<dbReference type="EMBL" id="OX465079">
    <property type="protein sequence ID" value="CAI9277235.1"/>
    <property type="molecule type" value="Genomic_DNA"/>
</dbReference>
<proteinExistence type="predicted"/>
<accession>A0AA35YNC8</accession>
<organism evidence="1 2">
    <name type="scientific">Lactuca saligna</name>
    <name type="common">Willowleaf lettuce</name>
    <dbReference type="NCBI Taxonomy" id="75948"/>
    <lineage>
        <taxon>Eukaryota</taxon>
        <taxon>Viridiplantae</taxon>
        <taxon>Streptophyta</taxon>
        <taxon>Embryophyta</taxon>
        <taxon>Tracheophyta</taxon>
        <taxon>Spermatophyta</taxon>
        <taxon>Magnoliopsida</taxon>
        <taxon>eudicotyledons</taxon>
        <taxon>Gunneridae</taxon>
        <taxon>Pentapetalae</taxon>
        <taxon>asterids</taxon>
        <taxon>campanulids</taxon>
        <taxon>Asterales</taxon>
        <taxon>Asteraceae</taxon>
        <taxon>Cichorioideae</taxon>
        <taxon>Cichorieae</taxon>
        <taxon>Lactucinae</taxon>
        <taxon>Lactuca</taxon>
    </lineage>
</organism>
<reference evidence="1" key="1">
    <citation type="submission" date="2023-04" db="EMBL/GenBank/DDBJ databases">
        <authorList>
            <person name="Vijverberg K."/>
            <person name="Xiong W."/>
            <person name="Schranz E."/>
        </authorList>
    </citation>
    <scope>NUCLEOTIDE SEQUENCE</scope>
</reference>
<gene>
    <name evidence="1" type="ORF">LSALG_LOCUS17174</name>
</gene>
<sequence length="107" mass="11848">MGYVFTERRRSVVSSINNIRDHRPPPCPSSGHCPVSTVTYVETSPVVSLIEVISQTSRGSSDHKTFSLNVPSSFLPSSLSDVFDARSSLGRLSFRSFLIIISWKELC</sequence>
<keyword evidence="2" id="KW-1185">Reference proteome</keyword>
<protein>
    <submittedName>
        <fullName evidence="1">Uncharacterized protein</fullName>
    </submittedName>
</protein>
<dbReference type="AlphaFoldDB" id="A0AA35YNC8"/>